<dbReference type="HAMAP" id="MF_00051">
    <property type="entry name" value="SHMT"/>
    <property type="match status" value="1"/>
</dbReference>
<dbReference type="GO" id="GO:0030170">
    <property type="term" value="F:pyridoxal phosphate binding"/>
    <property type="evidence" value="ECO:0007669"/>
    <property type="project" value="UniProtKB-UniRule"/>
</dbReference>
<evidence type="ECO:0000313" key="8">
    <source>
        <dbReference type="Proteomes" id="UP000501518"/>
    </source>
</evidence>
<dbReference type="KEGG" id="blut:EW640_01740"/>
<evidence type="ECO:0000313" key="7">
    <source>
        <dbReference type="EMBL" id="QIN28146.1"/>
    </source>
</evidence>
<dbReference type="SUPFAM" id="SSF53383">
    <property type="entry name" value="PLP-dependent transferases"/>
    <property type="match status" value="1"/>
</dbReference>
<dbReference type="Proteomes" id="UP000501518">
    <property type="component" value="Chromosome"/>
</dbReference>
<proteinExistence type="inferred from homology"/>
<protein>
    <recommendedName>
        <fullName evidence="4">Probable serine hydroxymethyltransferase</fullName>
        <shortName evidence="4">SHMT</shortName>
        <shortName evidence="4">Serine methylase</shortName>
        <ecNumber evidence="4">2.1.2.1</ecNumber>
    </recommendedName>
</protein>
<feature type="region of interest" description="Disordered" evidence="5">
    <location>
        <begin position="160"/>
        <end position="187"/>
    </location>
</feature>
<comment type="subunit">
    <text evidence="4">Homodimer.</text>
</comment>
<reference evidence="7 8" key="1">
    <citation type="submission" date="2019-02" db="EMBL/GenBank/DDBJ databases">
        <title>Complete Genome Sequence and Methylome Analysis of Brevibacterium luteolum NEB1784.</title>
        <authorList>
            <person name="Fomenkov A."/>
            <person name="Roberts R.J."/>
        </authorList>
    </citation>
    <scope>NUCLEOTIDE SEQUENCE [LARGE SCALE GENOMIC DNA]</scope>
    <source>
        <strain evidence="7 8">NEB1784</strain>
    </source>
</reference>
<organism evidence="7 8">
    <name type="scientific">Brevibacterium luteolum</name>
    <dbReference type="NCBI Taxonomy" id="199591"/>
    <lineage>
        <taxon>Bacteria</taxon>
        <taxon>Bacillati</taxon>
        <taxon>Actinomycetota</taxon>
        <taxon>Actinomycetes</taxon>
        <taxon>Micrococcales</taxon>
        <taxon>Brevibacteriaceae</taxon>
        <taxon>Brevibacterium</taxon>
    </lineage>
</organism>
<feature type="binding site" evidence="4">
    <location>
        <position position="299"/>
    </location>
    <ligand>
        <name>(6S)-5,6,7,8-tetrahydrofolate</name>
        <dbReference type="ChEBI" id="CHEBI:57453"/>
    </ligand>
</feature>
<dbReference type="InterPro" id="IPR049943">
    <property type="entry name" value="Ser_HO-MeTrfase-like"/>
</dbReference>
<dbReference type="Gene3D" id="3.40.640.10">
    <property type="entry name" value="Type I PLP-dependent aspartate aminotransferase-like (Major domain)"/>
    <property type="match status" value="1"/>
</dbReference>
<dbReference type="GO" id="GO:0008168">
    <property type="term" value="F:methyltransferase activity"/>
    <property type="evidence" value="ECO:0007669"/>
    <property type="project" value="UniProtKB-KW"/>
</dbReference>
<comment type="pathway">
    <text evidence="4">One-carbon metabolism; tetrahydrofolate interconversion.</text>
</comment>
<feature type="binding site" evidence="4">
    <location>
        <begin position="303"/>
        <end position="305"/>
    </location>
    <ligand>
        <name>(6S)-5,6,7,8-tetrahydrofolate</name>
        <dbReference type="ChEBI" id="CHEBI:57453"/>
    </ligand>
</feature>
<dbReference type="InterPro" id="IPR039429">
    <property type="entry name" value="SHMT-like_dom"/>
</dbReference>
<comment type="caution">
    <text evidence="4">Lacks conserved residue(s) required for the propagation of feature annotation.</text>
</comment>
<sequence length="608" mass="66013">MRRRRGSRSGANAPAGPGAPATDRNSLCNRRLRHRYHADSHRTKPCTRHRHSCRGNRSRWRNSVDSDHTETNPTLPAASHTRGSGWHPRRGAGVPVGHHRQRSIQRHAASNNRQRSARLRGLGNQSPTDPHHEEVRLASRSRRLRGVRRLVLRLRDVGSAGSVDSRKDDTLENRRQNDYSPPEGGLDSFDPQISALAAEQKHARSETLGLIASASPTHPAVVAAEGGPFAAVTAEGYPGKRFHSGAQTVDKLENLAIERAKAAFSAAHANVQPLSGSSANLAVMFSLLKPGDTILSMSLDAGGHLTHGSKASVTSRYFRVVHYGVDEEGWLDYNALARLAEEHRPRLIICGASSYPREIQFDRIRQIADSIGALLLADISHISGLVAAGIHQSPIEFADVTTTSTYKQLRGPRGGLILLGQRGYESPPIGGKPLIERIDRSVFPQFQGTPSFSSMAAKAVAFRYINSPDGHEWINNIHRIGAIIAEEMRGLGYSLMTGGTDTHMIVVDFRTSPSLDGARAEQTLEQAGVLVNRNTVPNDPRPANKTSGIRIGANELALHNPSNEAVGLLVKVIDQLLAASGTAAEADARSQVARCVHSIKRHYPLTGF</sequence>
<dbReference type="CDD" id="cd00378">
    <property type="entry name" value="SHMT"/>
    <property type="match status" value="1"/>
</dbReference>
<dbReference type="InterPro" id="IPR001085">
    <property type="entry name" value="Ser_HO-MeTrfase"/>
</dbReference>
<dbReference type="GO" id="GO:0032259">
    <property type="term" value="P:methylation"/>
    <property type="evidence" value="ECO:0007669"/>
    <property type="project" value="UniProtKB-KW"/>
</dbReference>
<evidence type="ECO:0000256" key="1">
    <source>
        <dbReference type="ARBA" id="ARBA00001933"/>
    </source>
</evidence>
<evidence type="ECO:0000259" key="6">
    <source>
        <dbReference type="Pfam" id="PF00464"/>
    </source>
</evidence>
<dbReference type="EC" id="2.1.2.1" evidence="4"/>
<gene>
    <name evidence="4" type="primary">glyA</name>
    <name evidence="7" type="ORF">EW640_01740</name>
</gene>
<dbReference type="PANTHER" id="PTHR11680:SF35">
    <property type="entry name" value="SERINE HYDROXYMETHYLTRANSFERASE 1"/>
    <property type="match status" value="1"/>
</dbReference>
<dbReference type="NCBIfam" id="NF000586">
    <property type="entry name" value="PRK00011.1"/>
    <property type="match status" value="1"/>
</dbReference>
<keyword evidence="4" id="KW-0554">One-carbon metabolism</keyword>
<keyword evidence="4 7" id="KW-0808">Transferase</keyword>
<dbReference type="PANTHER" id="PTHR11680">
    <property type="entry name" value="SERINE HYDROXYMETHYLTRANSFERASE"/>
    <property type="match status" value="1"/>
</dbReference>
<keyword evidence="7" id="KW-0489">Methyltransferase</keyword>
<evidence type="ECO:0000256" key="3">
    <source>
        <dbReference type="ARBA" id="ARBA00022898"/>
    </source>
</evidence>
<feature type="domain" description="Serine hydroxymethyltransferase-like" evidence="6">
    <location>
        <begin position="187"/>
        <end position="558"/>
    </location>
</feature>
<evidence type="ECO:0000256" key="2">
    <source>
        <dbReference type="ARBA" id="ARBA00006376"/>
    </source>
</evidence>
<dbReference type="Gene3D" id="3.90.1150.10">
    <property type="entry name" value="Aspartate Aminotransferase, domain 1"/>
    <property type="match status" value="1"/>
</dbReference>
<comment type="subcellular location">
    <subcellularLocation>
        <location evidence="4">Cytoplasm</location>
    </subcellularLocation>
</comment>
<dbReference type="Pfam" id="PF00464">
    <property type="entry name" value="SHMT"/>
    <property type="match status" value="1"/>
</dbReference>
<dbReference type="GO" id="GO:0005829">
    <property type="term" value="C:cytosol"/>
    <property type="evidence" value="ECO:0007669"/>
    <property type="project" value="TreeGrafter"/>
</dbReference>
<dbReference type="UniPathway" id="UPA00193"/>
<dbReference type="GO" id="GO:0035999">
    <property type="term" value="P:tetrahydrofolate interconversion"/>
    <property type="evidence" value="ECO:0007669"/>
    <property type="project" value="UniProtKB-UniRule"/>
</dbReference>
<comment type="catalytic activity">
    <reaction evidence="4">
        <text>(6R)-5,10-methylene-5,6,7,8-tetrahydrofolate + glycine + H2O = (6S)-5,6,7,8-tetrahydrofolate + L-serine</text>
        <dbReference type="Rhea" id="RHEA:15481"/>
        <dbReference type="ChEBI" id="CHEBI:15377"/>
        <dbReference type="ChEBI" id="CHEBI:15636"/>
        <dbReference type="ChEBI" id="CHEBI:33384"/>
        <dbReference type="ChEBI" id="CHEBI:57305"/>
        <dbReference type="ChEBI" id="CHEBI:57453"/>
        <dbReference type="EC" id="2.1.2.1"/>
    </reaction>
</comment>
<evidence type="ECO:0000256" key="4">
    <source>
        <dbReference type="HAMAP-Rule" id="MF_00051"/>
    </source>
</evidence>
<comment type="function">
    <text evidence="4">Catalyzes the reversible interconversion of serine and glycine with tetrahydrofolate (THF) serving as the one-carbon carrier. This reaction serves as the major source of one-carbon groups required for the biosynthesis of purines, thymidylate, methionine, and other important biomolecules.</text>
</comment>
<comment type="cofactor">
    <cofactor evidence="1 4">
        <name>pyridoxal 5'-phosphate</name>
        <dbReference type="ChEBI" id="CHEBI:597326"/>
    </cofactor>
</comment>
<evidence type="ECO:0000256" key="5">
    <source>
        <dbReference type="SAM" id="MobiDB-lite"/>
    </source>
</evidence>
<dbReference type="InterPro" id="IPR015421">
    <property type="entry name" value="PyrdxlP-dep_Trfase_major"/>
</dbReference>
<keyword evidence="3 4" id="KW-0663">Pyridoxal phosphate</keyword>
<feature type="compositionally biased region" description="Basic and acidic residues" evidence="5">
    <location>
        <begin position="164"/>
        <end position="177"/>
    </location>
</feature>
<name>A0A6G8KU20_9MICO</name>
<accession>A0A6G8KU20</accession>
<comment type="similarity">
    <text evidence="2 4">Belongs to the SHMT family.</text>
</comment>
<dbReference type="AlphaFoldDB" id="A0A6G8KU20"/>
<feature type="modified residue" description="N6-(pyridoxal phosphate)lysine" evidence="4">
    <location>
        <position position="407"/>
    </location>
</feature>
<feature type="region of interest" description="Disordered" evidence="5">
    <location>
        <begin position="1"/>
        <end position="140"/>
    </location>
</feature>
<dbReference type="InterPro" id="IPR015422">
    <property type="entry name" value="PyrdxlP-dep_Trfase_small"/>
</dbReference>
<dbReference type="GO" id="GO:0004372">
    <property type="term" value="F:glycine hydroxymethyltransferase activity"/>
    <property type="evidence" value="ECO:0007669"/>
    <property type="project" value="UniProtKB-EC"/>
</dbReference>
<keyword evidence="4" id="KW-0963">Cytoplasm</keyword>
<feature type="compositionally biased region" description="Low complexity" evidence="5">
    <location>
        <begin position="8"/>
        <end position="21"/>
    </location>
</feature>
<dbReference type="EMBL" id="CP035810">
    <property type="protein sequence ID" value="QIN28146.1"/>
    <property type="molecule type" value="Genomic_DNA"/>
</dbReference>
<feature type="compositionally biased region" description="Basic residues" evidence="5">
    <location>
        <begin position="43"/>
        <end position="60"/>
    </location>
</feature>
<dbReference type="GO" id="GO:0019264">
    <property type="term" value="P:glycine biosynthetic process from serine"/>
    <property type="evidence" value="ECO:0007669"/>
    <property type="project" value="InterPro"/>
</dbReference>
<dbReference type="InterPro" id="IPR015424">
    <property type="entry name" value="PyrdxlP-dep_Trfase"/>
</dbReference>